<name>A0A8H7DET3_9AGAR</name>
<proteinExistence type="predicted"/>
<comment type="caution">
    <text evidence="1">The sequence shown here is derived from an EMBL/GenBank/DDBJ whole genome shotgun (WGS) entry which is preliminary data.</text>
</comment>
<dbReference type="Proteomes" id="UP000620124">
    <property type="component" value="Unassembled WGS sequence"/>
</dbReference>
<sequence>MSPDIITLNRESPLDWNTNDGSIYTCGSHNLVNGAKMCLYIFHRRMDDVPLTQLGEISGWIKNGQRRLTFVVGNFYNELVCSKVFLESEDISTFATCPAAGAFESDVWRLIWQYLPTCSRWRITTRQSDRLPRTVAEVEHECLEKINITFLMDMPECTRNTIIVGALGLELSVHWLESVGIGPRENAATAVPVTINS</sequence>
<evidence type="ECO:0000313" key="2">
    <source>
        <dbReference type="Proteomes" id="UP000620124"/>
    </source>
</evidence>
<accession>A0A8H7DET3</accession>
<dbReference type="OrthoDB" id="3032770at2759"/>
<evidence type="ECO:0000313" key="1">
    <source>
        <dbReference type="EMBL" id="KAF7371740.1"/>
    </source>
</evidence>
<reference evidence="1" key="1">
    <citation type="submission" date="2020-05" db="EMBL/GenBank/DDBJ databases">
        <title>Mycena genomes resolve the evolution of fungal bioluminescence.</title>
        <authorList>
            <person name="Tsai I.J."/>
        </authorList>
    </citation>
    <scope>NUCLEOTIDE SEQUENCE</scope>
    <source>
        <strain evidence="1">CCC161011</strain>
    </source>
</reference>
<dbReference type="EMBL" id="JACAZI010000001">
    <property type="protein sequence ID" value="KAF7371740.1"/>
    <property type="molecule type" value="Genomic_DNA"/>
</dbReference>
<keyword evidence="2" id="KW-1185">Reference proteome</keyword>
<gene>
    <name evidence="1" type="ORF">MVEN_00030500</name>
</gene>
<protein>
    <submittedName>
        <fullName evidence="1">Uncharacterized protein</fullName>
    </submittedName>
</protein>
<organism evidence="1 2">
    <name type="scientific">Mycena venus</name>
    <dbReference type="NCBI Taxonomy" id="2733690"/>
    <lineage>
        <taxon>Eukaryota</taxon>
        <taxon>Fungi</taxon>
        <taxon>Dikarya</taxon>
        <taxon>Basidiomycota</taxon>
        <taxon>Agaricomycotina</taxon>
        <taxon>Agaricomycetes</taxon>
        <taxon>Agaricomycetidae</taxon>
        <taxon>Agaricales</taxon>
        <taxon>Marasmiineae</taxon>
        <taxon>Mycenaceae</taxon>
        <taxon>Mycena</taxon>
    </lineage>
</organism>
<dbReference type="AlphaFoldDB" id="A0A8H7DET3"/>